<dbReference type="Gene3D" id="3.40.50.10330">
    <property type="entry name" value="Probable inorganic polyphosphate/atp-NAD kinase, domain 1"/>
    <property type="match status" value="1"/>
</dbReference>
<dbReference type="SUPFAM" id="SSF111331">
    <property type="entry name" value="NAD kinase/diacylglycerol kinase-like"/>
    <property type="match status" value="1"/>
</dbReference>
<dbReference type="SMART" id="SM00109">
    <property type="entry name" value="C1"/>
    <property type="match status" value="2"/>
</dbReference>
<dbReference type="Gene3D" id="2.60.200.40">
    <property type="match status" value="1"/>
</dbReference>
<keyword evidence="3" id="KW-0479">Metal-binding</keyword>
<keyword evidence="6 9" id="KW-0418">Kinase</keyword>
<keyword evidence="8 9" id="KW-0067">ATP-binding</keyword>
<keyword evidence="7" id="KW-0862">Zinc</keyword>
<evidence type="ECO:0000256" key="7">
    <source>
        <dbReference type="ARBA" id="ARBA00022833"/>
    </source>
</evidence>
<dbReference type="InterPro" id="IPR046349">
    <property type="entry name" value="C1-like_sf"/>
</dbReference>
<dbReference type="PROSITE" id="PS50081">
    <property type="entry name" value="ZF_DAG_PE_2"/>
    <property type="match status" value="1"/>
</dbReference>
<protein>
    <recommendedName>
        <fullName evidence="9">Diacylglycerol kinase</fullName>
        <shortName evidence="9">DAG kinase</shortName>
        <ecNumber evidence="9">2.7.1.107</ecNumber>
    </recommendedName>
</protein>
<dbReference type="EC" id="2.7.1.107" evidence="9"/>
<gene>
    <name evidence="13" type="ORF">MAR_028767</name>
    <name evidence="14" type="ORF">MAR_028874</name>
</gene>
<proteinExistence type="inferred from homology"/>
<evidence type="ECO:0000256" key="9">
    <source>
        <dbReference type="RuleBase" id="RU361128"/>
    </source>
</evidence>
<dbReference type="InterPro" id="IPR037607">
    <property type="entry name" value="DGK"/>
</dbReference>
<evidence type="ECO:0000256" key="2">
    <source>
        <dbReference type="ARBA" id="ARBA00022679"/>
    </source>
</evidence>
<evidence type="ECO:0000313" key="13">
    <source>
        <dbReference type="EMBL" id="WAQ96077.1"/>
    </source>
</evidence>
<dbReference type="InterPro" id="IPR001206">
    <property type="entry name" value="Diacylglycerol_kinase_cat_dom"/>
</dbReference>
<dbReference type="InterPro" id="IPR002219">
    <property type="entry name" value="PKC_DAG/PE"/>
</dbReference>
<evidence type="ECO:0000313" key="15">
    <source>
        <dbReference type="Proteomes" id="UP001164746"/>
    </source>
</evidence>
<dbReference type="Pfam" id="PF00609">
    <property type="entry name" value="DAGK_acc"/>
    <property type="match status" value="1"/>
</dbReference>
<dbReference type="EMBL" id="CP111013">
    <property type="protein sequence ID" value="WAQ96184.1"/>
    <property type="molecule type" value="Genomic_DNA"/>
</dbReference>
<evidence type="ECO:0000259" key="11">
    <source>
        <dbReference type="PROSITE" id="PS50081"/>
    </source>
</evidence>
<dbReference type="SMART" id="SM00045">
    <property type="entry name" value="DAGKa"/>
    <property type="match status" value="1"/>
</dbReference>
<dbReference type="Gene3D" id="3.30.60.20">
    <property type="match status" value="1"/>
</dbReference>
<evidence type="ECO:0000256" key="1">
    <source>
        <dbReference type="ARBA" id="ARBA00009280"/>
    </source>
</evidence>
<keyword evidence="4" id="KW-0677">Repeat</keyword>
<evidence type="ECO:0000256" key="8">
    <source>
        <dbReference type="ARBA" id="ARBA00022840"/>
    </source>
</evidence>
<dbReference type="InterPro" id="IPR016064">
    <property type="entry name" value="NAD/diacylglycerol_kinase_sf"/>
</dbReference>
<organism evidence="13 15">
    <name type="scientific">Mya arenaria</name>
    <name type="common">Soft-shell clam</name>
    <dbReference type="NCBI Taxonomy" id="6604"/>
    <lineage>
        <taxon>Eukaryota</taxon>
        <taxon>Metazoa</taxon>
        <taxon>Spiralia</taxon>
        <taxon>Lophotrochozoa</taxon>
        <taxon>Mollusca</taxon>
        <taxon>Bivalvia</taxon>
        <taxon>Autobranchia</taxon>
        <taxon>Heteroconchia</taxon>
        <taxon>Euheterodonta</taxon>
        <taxon>Imparidentia</taxon>
        <taxon>Neoheterodontei</taxon>
        <taxon>Myida</taxon>
        <taxon>Myoidea</taxon>
        <taxon>Myidae</taxon>
        <taxon>Mya</taxon>
    </lineage>
</organism>
<comment type="catalytic activity">
    <reaction evidence="9">
        <text>a 1,2-diacyl-sn-glycerol + ATP = a 1,2-diacyl-sn-glycero-3-phosphate + ADP + H(+)</text>
        <dbReference type="Rhea" id="RHEA:10272"/>
        <dbReference type="ChEBI" id="CHEBI:15378"/>
        <dbReference type="ChEBI" id="CHEBI:17815"/>
        <dbReference type="ChEBI" id="CHEBI:30616"/>
        <dbReference type="ChEBI" id="CHEBI:58608"/>
        <dbReference type="ChEBI" id="CHEBI:456216"/>
        <dbReference type="EC" id="2.7.1.107"/>
    </reaction>
</comment>
<keyword evidence="2 9" id="KW-0808">Transferase</keyword>
<name>A0ABY7DH92_MYAAR</name>
<keyword evidence="10" id="KW-0812">Transmembrane</keyword>
<evidence type="ECO:0000256" key="4">
    <source>
        <dbReference type="ARBA" id="ARBA00022737"/>
    </source>
</evidence>
<dbReference type="SUPFAM" id="SSF57889">
    <property type="entry name" value="Cysteine-rich domain"/>
    <property type="match status" value="1"/>
</dbReference>
<dbReference type="EMBL" id="CP111013">
    <property type="protein sequence ID" value="WAQ96077.1"/>
    <property type="molecule type" value="Genomic_DNA"/>
</dbReference>
<feature type="transmembrane region" description="Helical" evidence="10">
    <location>
        <begin position="6"/>
        <end position="21"/>
    </location>
</feature>
<evidence type="ECO:0000256" key="5">
    <source>
        <dbReference type="ARBA" id="ARBA00022741"/>
    </source>
</evidence>
<keyword evidence="10" id="KW-1133">Transmembrane helix</keyword>
<evidence type="ECO:0000313" key="14">
    <source>
        <dbReference type="EMBL" id="WAQ96184.1"/>
    </source>
</evidence>
<dbReference type="PROSITE" id="PS00479">
    <property type="entry name" value="ZF_DAG_PE_1"/>
    <property type="match status" value="1"/>
</dbReference>
<feature type="domain" description="Phorbol-ester/DAG-type" evidence="11">
    <location>
        <begin position="99"/>
        <end position="149"/>
    </location>
</feature>
<dbReference type="Pfam" id="PF00781">
    <property type="entry name" value="DAGK_cat"/>
    <property type="match status" value="1"/>
</dbReference>
<dbReference type="Proteomes" id="UP001164746">
    <property type="component" value="Chromosome 2"/>
</dbReference>
<dbReference type="PANTHER" id="PTHR11255">
    <property type="entry name" value="DIACYLGLYCEROL KINASE"/>
    <property type="match status" value="1"/>
</dbReference>
<evidence type="ECO:0000256" key="10">
    <source>
        <dbReference type="SAM" id="Phobius"/>
    </source>
</evidence>
<keyword evidence="5 9" id="KW-0547">Nucleotide-binding</keyword>
<evidence type="ECO:0000256" key="6">
    <source>
        <dbReference type="ARBA" id="ARBA00022777"/>
    </source>
</evidence>
<reference evidence="13" key="1">
    <citation type="submission" date="2022-11" db="EMBL/GenBank/DDBJ databases">
        <title>Centuries of genome instability and evolution in soft-shell clam transmissible cancer (bioRxiv).</title>
        <authorList>
            <person name="Hart S.F.M."/>
            <person name="Yonemitsu M.A."/>
            <person name="Giersch R.M."/>
            <person name="Beal B.F."/>
            <person name="Arriagada G."/>
            <person name="Davis B.W."/>
            <person name="Ostrander E.A."/>
            <person name="Goff S.P."/>
            <person name="Metzger M.J."/>
        </authorList>
    </citation>
    <scope>NUCLEOTIDE SEQUENCE</scope>
    <source>
        <strain evidence="13">MELC-2E11</strain>
        <tissue evidence="13">Siphon/mantle</tissue>
    </source>
</reference>
<dbReference type="CDD" id="cd20801">
    <property type="entry name" value="C1_DGKepsilon_typeIII_rpt1"/>
    <property type="match status" value="1"/>
</dbReference>
<accession>A0ABY7DH92</accession>
<dbReference type="InterPro" id="IPR000756">
    <property type="entry name" value="Diacylglycerol_kin_accessory"/>
</dbReference>
<keyword evidence="10" id="KW-0472">Membrane</keyword>
<comment type="similarity">
    <text evidence="1 9">Belongs to the eukaryotic diacylglycerol kinase family.</text>
</comment>
<sequence>MTAPLLVGAIFVVIFIMMQMYKRYRRMHYDVLVWDVTKGHRWSMMDVFTEPTFCNVGNFSIKHGAKCSSCGICVDDSNMREANKRMPCKPLSIKGEGTQHQWIKGNLQGCSLCCICGTECGRLPQICDRKCVWCKRVVHDDCNSNGKFCDFGIYRPVIMPPHCVELKRVGIKGRRHLIVSKARSPNFENWKPLIVLGNRKSGNMEGEVVLSEFRDLLNPAQVVDLHDMQPENALEWCHLLPDTVFRLIVCGGDGTVGWVLNAIENLKLQTLPEIGILPLGTGNDLARVWKININHKKHLGIARPKKEMIMNNYVSIGVDALVTLNFHKSRKSWPWLFANRLINKACYLTYGTKDVLERECKNLNEKVKVELDGEEIKLDNIEGLVVLNIASWGGGCRPWELSDSKDDYNPARYDDGLLEVMALYSSFHIAQIQVGLAAPILLGQARHVKANFNQKVRQANFNQKVRQANFNWKVRQANFNQKGRQANFNQKVRQADFNQKVKQAYFNQKVETGLLQPEIMTE</sequence>
<dbReference type="InterPro" id="IPR017438">
    <property type="entry name" value="ATP-NAD_kinase_N"/>
</dbReference>
<evidence type="ECO:0000259" key="12">
    <source>
        <dbReference type="PROSITE" id="PS50146"/>
    </source>
</evidence>
<dbReference type="PROSITE" id="PS50146">
    <property type="entry name" value="DAGK"/>
    <property type="match status" value="1"/>
</dbReference>
<dbReference type="SMART" id="SM00046">
    <property type="entry name" value="DAGKc"/>
    <property type="match status" value="1"/>
</dbReference>
<dbReference type="PANTHER" id="PTHR11255:SF118">
    <property type="entry name" value="DIACYLGLYCEROL KINASE EPSILON"/>
    <property type="match status" value="1"/>
</dbReference>
<feature type="domain" description="DAGKc" evidence="12">
    <location>
        <begin position="188"/>
        <end position="288"/>
    </location>
</feature>
<evidence type="ECO:0000256" key="3">
    <source>
        <dbReference type="ARBA" id="ARBA00022723"/>
    </source>
</evidence>
<keyword evidence="15" id="KW-1185">Reference proteome</keyword>